<evidence type="ECO:0000256" key="1">
    <source>
        <dbReference type="SAM" id="Phobius"/>
    </source>
</evidence>
<reference evidence="2 3" key="1">
    <citation type="submission" date="2024-01" db="EMBL/GenBank/DDBJ databases">
        <title>The genomes of 5 underutilized Papilionoideae crops provide insights into root nodulation and disease resistanc.</title>
        <authorList>
            <person name="Jiang F."/>
        </authorList>
    </citation>
    <scope>NUCLEOTIDE SEQUENCE [LARGE SCALE GENOMIC DNA]</scope>
    <source>
        <strain evidence="2">LVBAO_FW01</strain>
        <tissue evidence="2">Leaves</tissue>
    </source>
</reference>
<name>A0AAN9L6U5_CANGL</name>
<feature type="transmembrane region" description="Helical" evidence="1">
    <location>
        <begin position="63"/>
        <end position="81"/>
    </location>
</feature>
<evidence type="ECO:0000313" key="2">
    <source>
        <dbReference type="EMBL" id="KAK7330151.1"/>
    </source>
</evidence>
<accession>A0AAN9L6U5</accession>
<sequence>MYRSSNSSISRAYGEFLVDISATGLGSPSLKMADSHDLPIHHSVSNVAKKEMSLQGKPQGQKAIHLIPVVLIFCGLILWVFSHH</sequence>
<dbReference type="AlphaFoldDB" id="A0AAN9L6U5"/>
<dbReference type="PANTHER" id="PTHR34189:SF10">
    <property type="entry name" value="TRANSMEMBRANE PROTEIN"/>
    <property type="match status" value="1"/>
</dbReference>
<keyword evidence="1" id="KW-0812">Transmembrane</keyword>
<proteinExistence type="predicted"/>
<comment type="caution">
    <text evidence="2">The sequence shown here is derived from an EMBL/GenBank/DDBJ whole genome shotgun (WGS) entry which is preliminary data.</text>
</comment>
<evidence type="ECO:0000313" key="3">
    <source>
        <dbReference type="Proteomes" id="UP001367508"/>
    </source>
</evidence>
<dbReference type="EMBL" id="JAYMYQ010000005">
    <property type="protein sequence ID" value="KAK7330151.1"/>
    <property type="molecule type" value="Genomic_DNA"/>
</dbReference>
<gene>
    <name evidence="2" type="ORF">VNO77_24337</name>
</gene>
<dbReference type="Proteomes" id="UP001367508">
    <property type="component" value="Unassembled WGS sequence"/>
</dbReference>
<keyword evidence="1" id="KW-1133">Transmembrane helix</keyword>
<keyword evidence="3" id="KW-1185">Reference proteome</keyword>
<keyword evidence="1" id="KW-0472">Membrane</keyword>
<protein>
    <submittedName>
        <fullName evidence="2">Uncharacterized protein</fullName>
    </submittedName>
</protein>
<dbReference type="PANTHER" id="PTHR34189">
    <property type="entry name" value="TRANSMEMBRANE PROTEIN"/>
    <property type="match status" value="1"/>
</dbReference>
<organism evidence="2 3">
    <name type="scientific">Canavalia gladiata</name>
    <name type="common">Sword bean</name>
    <name type="synonym">Dolichos gladiatus</name>
    <dbReference type="NCBI Taxonomy" id="3824"/>
    <lineage>
        <taxon>Eukaryota</taxon>
        <taxon>Viridiplantae</taxon>
        <taxon>Streptophyta</taxon>
        <taxon>Embryophyta</taxon>
        <taxon>Tracheophyta</taxon>
        <taxon>Spermatophyta</taxon>
        <taxon>Magnoliopsida</taxon>
        <taxon>eudicotyledons</taxon>
        <taxon>Gunneridae</taxon>
        <taxon>Pentapetalae</taxon>
        <taxon>rosids</taxon>
        <taxon>fabids</taxon>
        <taxon>Fabales</taxon>
        <taxon>Fabaceae</taxon>
        <taxon>Papilionoideae</taxon>
        <taxon>50 kb inversion clade</taxon>
        <taxon>NPAAA clade</taxon>
        <taxon>indigoferoid/millettioid clade</taxon>
        <taxon>Phaseoleae</taxon>
        <taxon>Canavalia</taxon>
    </lineage>
</organism>